<feature type="compositionally biased region" description="Basic and acidic residues" evidence="1">
    <location>
        <begin position="7"/>
        <end position="21"/>
    </location>
</feature>
<accession>A0A0J6WC11</accession>
<protein>
    <submittedName>
        <fullName evidence="2">Uncharacterized protein</fullName>
    </submittedName>
</protein>
<reference evidence="2 3" key="1">
    <citation type="journal article" date="2015" name="Genome Biol. Evol.">
        <title>Characterization of Three Mycobacterium spp. with Potential Use in Bioremediation by Genome Sequencing and Comparative Genomics.</title>
        <authorList>
            <person name="Das S."/>
            <person name="Pettersson B.M."/>
            <person name="Behra P.R."/>
            <person name="Ramesh M."/>
            <person name="Dasgupta S."/>
            <person name="Bhattacharya A."/>
            <person name="Kirsebom L.A."/>
        </authorList>
    </citation>
    <scope>NUCLEOTIDE SEQUENCE [LARGE SCALE GENOMIC DNA]</scope>
    <source>
        <strain evidence="2 3">DSM 44075</strain>
    </source>
</reference>
<dbReference type="AlphaFoldDB" id="A0A0J6WC11"/>
<organism evidence="2 3">
    <name type="scientific">Mycolicibacterium obuense</name>
    <dbReference type="NCBI Taxonomy" id="1807"/>
    <lineage>
        <taxon>Bacteria</taxon>
        <taxon>Bacillati</taxon>
        <taxon>Actinomycetota</taxon>
        <taxon>Actinomycetes</taxon>
        <taxon>Mycobacteriales</taxon>
        <taxon>Mycobacteriaceae</taxon>
        <taxon>Mycolicibacterium</taxon>
    </lineage>
</organism>
<name>A0A0J6WC11_9MYCO</name>
<sequence>MTNGATCDEKPELRLRHDFSHPSDPTPLAGNISAIDRFPRSAYHSALLPMPKTQRQAVAVRYPVNTPAAIAASAARAARFASRSSGAPLPVSSR</sequence>
<dbReference type="Proteomes" id="UP000036313">
    <property type="component" value="Unassembled WGS sequence"/>
</dbReference>
<evidence type="ECO:0000256" key="1">
    <source>
        <dbReference type="SAM" id="MobiDB-lite"/>
    </source>
</evidence>
<feature type="region of interest" description="Disordered" evidence="1">
    <location>
        <begin position="1"/>
        <end position="31"/>
    </location>
</feature>
<dbReference type="EMBL" id="JYNU01000006">
    <property type="protein sequence ID" value="KMO80074.1"/>
    <property type="molecule type" value="Genomic_DNA"/>
</dbReference>
<evidence type="ECO:0000313" key="2">
    <source>
        <dbReference type="EMBL" id="KMO80074.1"/>
    </source>
</evidence>
<proteinExistence type="predicted"/>
<gene>
    <name evidence="2" type="ORF">MOBUDSM44075_01208</name>
</gene>
<evidence type="ECO:0000313" key="3">
    <source>
        <dbReference type="Proteomes" id="UP000036313"/>
    </source>
</evidence>
<comment type="caution">
    <text evidence="2">The sequence shown here is derived from an EMBL/GenBank/DDBJ whole genome shotgun (WGS) entry which is preliminary data.</text>
</comment>